<gene>
    <name evidence="7" type="ORF">ACFPIJ_40795</name>
</gene>
<dbReference type="PROSITE" id="PS50109">
    <property type="entry name" value="HIS_KIN"/>
    <property type="match status" value="1"/>
</dbReference>
<dbReference type="EMBL" id="JBHSIU010000055">
    <property type="protein sequence ID" value="MFC5004151.1"/>
    <property type="molecule type" value="Genomic_DNA"/>
</dbReference>
<dbReference type="CDD" id="cd16917">
    <property type="entry name" value="HATPase_UhpB-NarQ-NarX-like"/>
    <property type="match status" value="1"/>
</dbReference>
<dbReference type="SUPFAM" id="SSF55874">
    <property type="entry name" value="ATPase domain of HSP90 chaperone/DNA topoisomerase II/histidine kinase"/>
    <property type="match status" value="1"/>
</dbReference>
<dbReference type="Proteomes" id="UP001595912">
    <property type="component" value="Unassembled WGS sequence"/>
</dbReference>
<dbReference type="PANTHER" id="PTHR24421:SF10">
    <property type="entry name" value="NITRATE_NITRITE SENSOR PROTEIN NARQ"/>
    <property type="match status" value="1"/>
</dbReference>
<dbReference type="InterPro" id="IPR050482">
    <property type="entry name" value="Sensor_HK_TwoCompSys"/>
</dbReference>
<feature type="domain" description="Histidine kinase" evidence="6">
    <location>
        <begin position="1"/>
        <end position="90"/>
    </location>
</feature>
<organism evidence="7 8">
    <name type="scientific">Dactylosporangium cerinum</name>
    <dbReference type="NCBI Taxonomy" id="1434730"/>
    <lineage>
        <taxon>Bacteria</taxon>
        <taxon>Bacillati</taxon>
        <taxon>Actinomycetota</taxon>
        <taxon>Actinomycetes</taxon>
        <taxon>Micromonosporales</taxon>
        <taxon>Micromonosporaceae</taxon>
        <taxon>Dactylosporangium</taxon>
    </lineage>
</organism>
<keyword evidence="8" id="KW-1185">Reference proteome</keyword>
<proteinExistence type="predicted"/>
<dbReference type="GO" id="GO:0016301">
    <property type="term" value="F:kinase activity"/>
    <property type="evidence" value="ECO:0007669"/>
    <property type="project" value="UniProtKB-KW"/>
</dbReference>
<evidence type="ECO:0000256" key="4">
    <source>
        <dbReference type="ARBA" id="ARBA00022777"/>
    </source>
</evidence>
<comment type="catalytic activity">
    <reaction evidence="1">
        <text>ATP + protein L-histidine = ADP + protein N-phospho-L-histidine.</text>
        <dbReference type="EC" id="2.7.13.3"/>
    </reaction>
</comment>
<evidence type="ECO:0000313" key="7">
    <source>
        <dbReference type="EMBL" id="MFC5004151.1"/>
    </source>
</evidence>
<dbReference type="InterPro" id="IPR036890">
    <property type="entry name" value="HATPase_C_sf"/>
</dbReference>
<evidence type="ECO:0000256" key="2">
    <source>
        <dbReference type="ARBA" id="ARBA00012438"/>
    </source>
</evidence>
<name>A0ABV9W635_9ACTN</name>
<dbReference type="PANTHER" id="PTHR24421">
    <property type="entry name" value="NITRATE/NITRITE SENSOR PROTEIN NARX-RELATED"/>
    <property type="match status" value="1"/>
</dbReference>
<keyword evidence="5" id="KW-0902">Two-component regulatory system</keyword>
<comment type="caution">
    <text evidence="7">The sequence shown here is derived from an EMBL/GenBank/DDBJ whole genome shotgun (WGS) entry which is preliminary data.</text>
</comment>
<evidence type="ECO:0000256" key="3">
    <source>
        <dbReference type="ARBA" id="ARBA00022679"/>
    </source>
</evidence>
<accession>A0ABV9W635</accession>
<evidence type="ECO:0000259" key="6">
    <source>
        <dbReference type="PROSITE" id="PS50109"/>
    </source>
</evidence>
<dbReference type="InterPro" id="IPR004358">
    <property type="entry name" value="Sig_transdc_His_kin-like_C"/>
</dbReference>
<evidence type="ECO:0000256" key="1">
    <source>
        <dbReference type="ARBA" id="ARBA00000085"/>
    </source>
</evidence>
<dbReference type="EC" id="2.7.13.3" evidence="2"/>
<keyword evidence="4 7" id="KW-0418">Kinase</keyword>
<keyword evidence="3" id="KW-0808">Transferase</keyword>
<reference evidence="8" key="1">
    <citation type="journal article" date="2019" name="Int. J. Syst. Evol. Microbiol.">
        <title>The Global Catalogue of Microorganisms (GCM) 10K type strain sequencing project: providing services to taxonomists for standard genome sequencing and annotation.</title>
        <authorList>
            <consortium name="The Broad Institute Genomics Platform"/>
            <consortium name="The Broad Institute Genome Sequencing Center for Infectious Disease"/>
            <person name="Wu L."/>
            <person name="Ma J."/>
        </authorList>
    </citation>
    <scope>NUCLEOTIDE SEQUENCE [LARGE SCALE GENOMIC DNA]</scope>
    <source>
        <strain evidence="8">CGMCC 4.7152</strain>
    </source>
</reference>
<dbReference type="InterPro" id="IPR003594">
    <property type="entry name" value="HATPase_dom"/>
</dbReference>
<dbReference type="PRINTS" id="PR00344">
    <property type="entry name" value="BCTRLSENSOR"/>
</dbReference>
<sequence length="111" mass="11477">MEVAAYYVVSEALTNATKHAHATAIDVDVDVDVDVLALSIRDNGIGGADPRLGSGLVGLVDRVEALGGRMRITSPVGGGTSLRIELPIADDGMDLPVTSQIGNPPDRGDVR</sequence>
<dbReference type="Pfam" id="PF02518">
    <property type="entry name" value="HATPase_c"/>
    <property type="match status" value="1"/>
</dbReference>
<evidence type="ECO:0000256" key="5">
    <source>
        <dbReference type="ARBA" id="ARBA00023012"/>
    </source>
</evidence>
<evidence type="ECO:0000313" key="8">
    <source>
        <dbReference type="Proteomes" id="UP001595912"/>
    </source>
</evidence>
<dbReference type="SMART" id="SM00387">
    <property type="entry name" value="HATPase_c"/>
    <property type="match status" value="1"/>
</dbReference>
<dbReference type="InterPro" id="IPR005467">
    <property type="entry name" value="His_kinase_dom"/>
</dbReference>
<dbReference type="Gene3D" id="3.30.565.10">
    <property type="entry name" value="Histidine kinase-like ATPase, C-terminal domain"/>
    <property type="match status" value="1"/>
</dbReference>
<dbReference type="RefSeq" id="WP_380123763.1">
    <property type="nucleotide sequence ID" value="NZ_JBHSIU010000055.1"/>
</dbReference>
<protein>
    <recommendedName>
        <fullName evidence="2">histidine kinase</fullName>
        <ecNumber evidence="2">2.7.13.3</ecNumber>
    </recommendedName>
</protein>